<name>A0A150X4E2_9BACT</name>
<sequence length="225" mass="25446">MIKGLKSISLVVFICFSACFGSDQKNFTPTTYDLDEAYDYLVDVGFMTDAPKGERGYNPSAIFEESAEDVLGLIMAIFPNKEPALVYYLEVAGANLKNASERDLFIDNWVDKVPWFATDLVTALNYIHRNPDNVIVNNALDNIIKRLDTEETEKLLVQQSFIRENMGPDGTGNGEYTIMEEYIEHWPIKHINQCAQNIRAGNSDSNLTEVAETLERISKEKEDTK</sequence>
<keyword evidence="1" id="KW-0732">Signal</keyword>
<feature type="chain" id="PRO_5007574068" description="SLH domain-containing protein" evidence="1">
    <location>
        <begin position="22"/>
        <end position="225"/>
    </location>
</feature>
<feature type="signal peptide" evidence="1">
    <location>
        <begin position="1"/>
        <end position="21"/>
    </location>
</feature>
<evidence type="ECO:0000313" key="3">
    <source>
        <dbReference type="Proteomes" id="UP000075606"/>
    </source>
</evidence>
<dbReference type="EMBL" id="LRPC01000028">
    <property type="protein sequence ID" value="KYG73583.1"/>
    <property type="molecule type" value="Genomic_DNA"/>
</dbReference>
<proteinExistence type="predicted"/>
<accession>A0A150X4E2</accession>
<evidence type="ECO:0008006" key="4">
    <source>
        <dbReference type="Google" id="ProtNLM"/>
    </source>
</evidence>
<dbReference type="RefSeq" id="WP_068222053.1">
    <property type="nucleotide sequence ID" value="NZ_CP139724.1"/>
</dbReference>
<dbReference type="AlphaFoldDB" id="A0A150X4E2"/>
<evidence type="ECO:0000313" key="2">
    <source>
        <dbReference type="EMBL" id="KYG73583.1"/>
    </source>
</evidence>
<reference evidence="2 3" key="1">
    <citation type="submission" date="2016-01" db="EMBL/GenBank/DDBJ databases">
        <title>Genome sequencing of Roseivirga spongicola UST030701-084.</title>
        <authorList>
            <person name="Selvaratnam C."/>
            <person name="Thevarajoo S."/>
            <person name="Goh K.M."/>
            <person name="Ee R."/>
            <person name="Chan K.-G."/>
            <person name="Chong C.S."/>
        </authorList>
    </citation>
    <scope>NUCLEOTIDE SEQUENCE [LARGE SCALE GENOMIC DNA]</scope>
    <source>
        <strain evidence="2 3">UST030701-084</strain>
    </source>
</reference>
<gene>
    <name evidence="2" type="ORF">AWW68_12900</name>
</gene>
<evidence type="ECO:0000256" key="1">
    <source>
        <dbReference type="SAM" id="SignalP"/>
    </source>
</evidence>
<dbReference type="Proteomes" id="UP000075606">
    <property type="component" value="Unassembled WGS sequence"/>
</dbReference>
<keyword evidence="3" id="KW-1185">Reference proteome</keyword>
<comment type="caution">
    <text evidence="2">The sequence shown here is derived from an EMBL/GenBank/DDBJ whole genome shotgun (WGS) entry which is preliminary data.</text>
</comment>
<organism evidence="2 3">
    <name type="scientific">Roseivirga spongicola</name>
    <dbReference type="NCBI Taxonomy" id="333140"/>
    <lineage>
        <taxon>Bacteria</taxon>
        <taxon>Pseudomonadati</taxon>
        <taxon>Bacteroidota</taxon>
        <taxon>Cytophagia</taxon>
        <taxon>Cytophagales</taxon>
        <taxon>Roseivirgaceae</taxon>
        <taxon>Roseivirga</taxon>
    </lineage>
</organism>
<protein>
    <recommendedName>
        <fullName evidence="4">SLH domain-containing protein</fullName>
    </recommendedName>
</protein>